<name>A0A8B6UUM9_9PSED</name>
<evidence type="ECO:0000313" key="2">
    <source>
        <dbReference type="Proteomes" id="UP000663914"/>
    </source>
</evidence>
<proteinExistence type="predicted"/>
<gene>
    <name evidence="1" type="ORF">C4C32_06815</name>
</gene>
<evidence type="ECO:0000313" key="1">
    <source>
        <dbReference type="EMBL" id="QTH15606.1"/>
    </source>
</evidence>
<dbReference type="RefSeq" id="WP_055134840.1">
    <property type="nucleotide sequence ID" value="NZ_CP072011.1"/>
</dbReference>
<reference evidence="1" key="1">
    <citation type="book" date="2019" name="MICROBIAL BIOTECHNOLOGY" publisher="Unknown Publisher">
        <title>Optimization of recombineering for directed mutagenesis of bacteria Pseudomonas corrugata 3'.</title>
        <authorList>
            <person name="Buinitskaja S.V."/>
            <person name="Pilipenok N."/>
            <person name="Valentovich L.N."/>
        </authorList>
    </citation>
    <scope>NUCLEOTIDE SEQUENCE</scope>
    <source>
        <strain evidence="1">3prime</strain>
    </source>
</reference>
<dbReference type="Proteomes" id="UP000663914">
    <property type="component" value="Chromosome"/>
</dbReference>
<dbReference type="AlphaFoldDB" id="A0A8B6UUM9"/>
<sequence>MSDNYVGQIVLTINGSDYEIKSLDHTLKTGRTVVKTMNRSGVPSGTAAGMEEHDLRVSVAIPKSGEPNWRAMLDAKITIEPVDGGGQKESWTGVSLIEMGSKYQLEGEATRDLTLSALRYSSSE</sequence>
<protein>
    <submittedName>
        <fullName evidence="1">Phage tail protein</fullName>
    </submittedName>
</protein>
<dbReference type="EMBL" id="CP072011">
    <property type="protein sequence ID" value="QTH15606.1"/>
    <property type="molecule type" value="Genomic_DNA"/>
</dbReference>
<organism evidence="1 2">
    <name type="scientific">Pseudomonas corrugata</name>
    <dbReference type="NCBI Taxonomy" id="47879"/>
    <lineage>
        <taxon>Bacteria</taxon>
        <taxon>Pseudomonadati</taxon>
        <taxon>Pseudomonadota</taxon>
        <taxon>Gammaproteobacteria</taxon>
        <taxon>Pseudomonadales</taxon>
        <taxon>Pseudomonadaceae</taxon>
        <taxon>Pseudomonas</taxon>
    </lineage>
</organism>
<reference evidence="1" key="2">
    <citation type="submission" date="2021-03" db="EMBL/GenBank/DDBJ databases">
        <authorList>
            <person name="Valentovich L.N."/>
            <person name="Akhremchuk A.E."/>
            <person name="Miamin V.E."/>
        </authorList>
    </citation>
    <scope>NUCLEOTIDE SEQUENCE</scope>
    <source>
        <strain evidence="1">3prime</strain>
    </source>
</reference>
<accession>A0A8B6UUM9</accession>